<evidence type="ECO:0000313" key="2">
    <source>
        <dbReference type="EMBL" id="UQT54360.1"/>
    </source>
</evidence>
<name>A0ABY4PKU2_9ACTN</name>
<dbReference type="RefSeq" id="WP_249585856.1">
    <property type="nucleotide sequence ID" value="NZ_BAAAQL010000002.1"/>
</dbReference>
<feature type="region of interest" description="Disordered" evidence="1">
    <location>
        <begin position="43"/>
        <end position="70"/>
    </location>
</feature>
<protein>
    <submittedName>
        <fullName evidence="2">Uncharacterized protein</fullName>
    </submittedName>
</protein>
<organism evidence="2 3">
    <name type="scientific">Streptomyces durmitorensis</name>
    <dbReference type="NCBI Taxonomy" id="319947"/>
    <lineage>
        <taxon>Bacteria</taxon>
        <taxon>Bacillati</taxon>
        <taxon>Actinomycetota</taxon>
        <taxon>Actinomycetes</taxon>
        <taxon>Kitasatosporales</taxon>
        <taxon>Streptomycetaceae</taxon>
        <taxon>Streptomyces</taxon>
    </lineage>
</organism>
<sequence length="70" mass="7567">MSVMHVVVEDAGYDVGRLVQGVFSTPEKADEWIATKRAEYTRRAQQGGISRGGPSYDVEECPLDPDAGAP</sequence>
<gene>
    <name evidence="2" type="ORF">M4V62_04255</name>
</gene>
<accession>A0ABY4PKU2</accession>
<dbReference type="EMBL" id="CP097289">
    <property type="protein sequence ID" value="UQT54360.1"/>
    <property type="molecule type" value="Genomic_DNA"/>
</dbReference>
<evidence type="ECO:0000313" key="3">
    <source>
        <dbReference type="Proteomes" id="UP000829992"/>
    </source>
</evidence>
<reference evidence="2 3" key="1">
    <citation type="submission" date="2022-05" db="EMBL/GenBank/DDBJ databases">
        <authorList>
            <person name="Zhou X."/>
            <person name="Li K."/>
            <person name="Man Y."/>
        </authorList>
    </citation>
    <scope>NUCLEOTIDE SEQUENCE [LARGE SCALE GENOMIC DNA]</scope>
    <source>
        <strain evidence="2 3">MS405</strain>
    </source>
</reference>
<keyword evidence="3" id="KW-1185">Reference proteome</keyword>
<evidence type="ECO:0000256" key="1">
    <source>
        <dbReference type="SAM" id="MobiDB-lite"/>
    </source>
</evidence>
<dbReference type="Proteomes" id="UP000829992">
    <property type="component" value="Chromosome"/>
</dbReference>
<proteinExistence type="predicted"/>